<proteinExistence type="predicted"/>
<dbReference type="SUPFAM" id="SSF109998">
    <property type="entry name" value="Triger factor/SurA peptide-binding domain-like"/>
    <property type="match status" value="1"/>
</dbReference>
<dbReference type="EMBL" id="BAAATZ010000003">
    <property type="protein sequence ID" value="GAA2720190.1"/>
    <property type="molecule type" value="Genomic_DNA"/>
</dbReference>
<protein>
    <recommendedName>
        <fullName evidence="3">TIGR04500 family peptide maturation system protein</fullName>
    </recommendedName>
</protein>
<accession>A0ABN3TZX2</accession>
<name>A0ABN3TZX2_9ACTN</name>
<keyword evidence="2" id="KW-1185">Reference proteome</keyword>
<dbReference type="RefSeq" id="WP_344448708.1">
    <property type="nucleotide sequence ID" value="NZ_BAAATZ010000003.1"/>
</dbReference>
<evidence type="ECO:0000313" key="1">
    <source>
        <dbReference type="EMBL" id="GAA2720190.1"/>
    </source>
</evidence>
<dbReference type="InterPro" id="IPR030985">
    <property type="entry name" value="PpiC-rel_mature"/>
</dbReference>
<sequence>MSALYDEALGLLVALAAEEAEPPAAEDRLAGMRARFPELRFRLVWQREEYDRTHHYDLLVKGDRPGTVSLSYCPDKALPWPLRGTHRADDRLLLRVNGVDMELDQAIGCLDVLWNETRLADRLVTACLVQEVLAEEPVEFGPGDRQRALEAFRRARGLLTAEATREWMRRHGLGERALEDLVAQEATVAAVRERVTAGRVEAYFVEHRRGLDLVRTVRVAFADPGEAKAAAEELRAGADFYAVAERARTATATMTTVRRDELPETFAEAGPGHTAEAGPHLIRVVSEWAAVLDDGTRRLIAERLFDAWLADRRRDARVQWFWGDAS</sequence>
<evidence type="ECO:0008006" key="3">
    <source>
        <dbReference type="Google" id="ProtNLM"/>
    </source>
</evidence>
<evidence type="ECO:0000313" key="2">
    <source>
        <dbReference type="Proteomes" id="UP001501842"/>
    </source>
</evidence>
<reference evidence="1 2" key="1">
    <citation type="journal article" date="2019" name="Int. J. Syst. Evol. Microbiol.">
        <title>The Global Catalogue of Microorganisms (GCM) 10K type strain sequencing project: providing services to taxonomists for standard genome sequencing and annotation.</title>
        <authorList>
            <consortium name="The Broad Institute Genomics Platform"/>
            <consortium name="The Broad Institute Genome Sequencing Center for Infectious Disease"/>
            <person name="Wu L."/>
            <person name="Ma J."/>
        </authorList>
    </citation>
    <scope>NUCLEOTIDE SEQUENCE [LARGE SCALE GENOMIC DNA]</scope>
    <source>
        <strain evidence="1 2">JCM 8201</strain>
    </source>
</reference>
<gene>
    <name evidence="1" type="ORF">GCM10010439_07570</name>
</gene>
<comment type="caution">
    <text evidence="1">The sequence shown here is derived from an EMBL/GenBank/DDBJ whole genome shotgun (WGS) entry which is preliminary data.</text>
</comment>
<organism evidence="1 2">
    <name type="scientific">Actinocorallia aurantiaca</name>
    <dbReference type="NCBI Taxonomy" id="46204"/>
    <lineage>
        <taxon>Bacteria</taxon>
        <taxon>Bacillati</taxon>
        <taxon>Actinomycetota</taxon>
        <taxon>Actinomycetes</taxon>
        <taxon>Streptosporangiales</taxon>
        <taxon>Thermomonosporaceae</taxon>
        <taxon>Actinocorallia</taxon>
    </lineage>
</organism>
<dbReference type="NCBIfam" id="TIGR04500">
    <property type="entry name" value="PpiC_rel_mature"/>
    <property type="match status" value="1"/>
</dbReference>
<dbReference type="InterPro" id="IPR027304">
    <property type="entry name" value="Trigger_fact/SurA_dom_sf"/>
</dbReference>
<dbReference type="Proteomes" id="UP001501842">
    <property type="component" value="Unassembled WGS sequence"/>
</dbReference>